<dbReference type="OrthoDB" id="5565730at2759"/>
<name>A0A1Y2EZF1_PROLT</name>
<feature type="transmembrane region" description="Helical" evidence="2">
    <location>
        <begin position="39"/>
        <end position="60"/>
    </location>
</feature>
<dbReference type="AlphaFoldDB" id="A0A1Y2EZF1"/>
<dbReference type="PANTHER" id="PTHR41390:SF1">
    <property type="entry name" value="NADH-UBIQUINONE OXIDOREDUCTASE 213 KDA SUBUNIT"/>
    <property type="match status" value="1"/>
</dbReference>
<keyword evidence="4" id="KW-1185">Reference proteome</keyword>
<dbReference type="OMA" id="SEDHRVI"/>
<reference evidence="3 4" key="1">
    <citation type="submission" date="2016-07" db="EMBL/GenBank/DDBJ databases">
        <title>Pervasive Adenine N6-methylation of Active Genes in Fungi.</title>
        <authorList>
            <consortium name="DOE Joint Genome Institute"/>
            <person name="Mondo S.J."/>
            <person name="Dannebaum R.O."/>
            <person name="Kuo R.C."/>
            <person name="Labutti K."/>
            <person name="Haridas S."/>
            <person name="Kuo A."/>
            <person name="Salamov A."/>
            <person name="Ahrendt S.R."/>
            <person name="Lipzen A."/>
            <person name="Sullivan W."/>
            <person name="Andreopoulos W.B."/>
            <person name="Clum A."/>
            <person name="Lindquist E."/>
            <person name="Daum C."/>
            <person name="Ramamoorthy G.K."/>
            <person name="Gryganskyi A."/>
            <person name="Culley D."/>
            <person name="Magnuson J.K."/>
            <person name="James T.Y."/>
            <person name="O'Malley M.A."/>
            <person name="Stajich J.E."/>
            <person name="Spatafora J.W."/>
            <person name="Visel A."/>
            <person name="Grigoriev I.V."/>
        </authorList>
    </citation>
    <scope>NUCLEOTIDE SEQUENCE [LARGE SCALE GENOMIC DNA]</scope>
    <source>
        <strain evidence="3 4">12-1054</strain>
    </source>
</reference>
<proteinExistence type="predicted"/>
<feature type="compositionally biased region" description="Basic and acidic residues" evidence="1">
    <location>
        <begin position="151"/>
        <end position="168"/>
    </location>
</feature>
<evidence type="ECO:0000256" key="2">
    <source>
        <dbReference type="SAM" id="Phobius"/>
    </source>
</evidence>
<dbReference type="PANTHER" id="PTHR41390">
    <property type="entry name" value="CHROMOSOME 7, WHOLE GENOME SHOTGUN SEQUENCE"/>
    <property type="match status" value="1"/>
</dbReference>
<sequence>MATSPAADYIRYQLLLPTLLFCSGLAVGSILAVQRNASIPVYAARTGINFTLMGGTFVLLRQAGLASLQLATGTNEPTRTERVGMSGLSGALTGLSFNLFTRGTRGLTGAILLYGSMAATGQLGLHAASDARAAYIAGRNAPTAPAPAAVKQKEGDKSVWQKLKESSPMRRMSDDEYEALIAGRIEELDGQLGLVEEEIQFALEEIRRRQEM</sequence>
<protein>
    <submittedName>
        <fullName evidence="3">Uncharacterized protein</fullName>
    </submittedName>
</protein>
<keyword evidence="2" id="KW-0812">Transmembrane</keyword>
<keyword evidence="2" id="KW-0472">Membrane</keyword>
<organism evidence="3 4">
    <name type="scientific">Protomyces lactucae-debilis</name>
    <dbReference type="NCBI Taxonomy" id="2754530"/>
    <lineage>
        <taxon>Eukaryota</taxon>
        <taxon>Fungi</taxon>
        <taxon>Dikarya</taxon>
        <taxon>Ascomycota</taxon>
        <taxon>Taphrinomycotina</taxon>
        <taxon>Taphrinomycetes</taxon>
        <taxon>Taphrinales</taxon>
        <taxon>Protomycetaceae</taxon>
        <taxon>Protomyces</taxon>
    </lineage>
</organism>
<evidence type="ECO:0000256" key="1">
    <source>
        <dbReference type="SAM" id="MobiDB-lite"/>
    </source>
</evidence>
<dbReference type="RefSeq" id="XP_040722724.1">
    <property type="nucleotide sequence ID" value="XM_040866176.1"/>
</dbReference>
<keyword evidence="2" id="KW-1133">Transmembrane helix</keyword>
<gene>
    <name evidence="3" type="ORF">BCR37DRAFT_162493</name>
</gene>
<dbReference type="EMBL" id="MCFI01000022">
    <property type="protein sequence ID" value="ORY76644.1"/>
    <property type="molecule type" value="Genomic_DNA"/>
</dbReference>
<dbReference type="STRING" id="56484.A0A1Y2EZF1"/>
<feature type="region of interest" description="Disordered" evidence="1">
    <location>
        <begin position="145"/>
        <end position="168"/>
    </location>
</feature>
<dbReference type="Proteomes" id="UP000193685">
    <property type="component" value="Unassembled WGS sequence"/>
</dbReference>
<feature type="transmembrane region" description="Helical" evidence="2">
    <location>
        <begin position="12"/>
        <end position="33"/>
    </location>
</feature>
<evidence type="ECO:0000313" key="4">
    <source>
        <dbReference type="Proteomes" id="UP000193685"/>
    </source>
</evidence>
<evidence type="ECO:0000313" key="3">
    <source>
        <dbReference type="EMBL" id="ORY76644.1"/>
    </source>
</evidence>
<accession>A0A1Y2EZF1</accession>
<comment type="caution">
    <text evidence="3">The sequence shown here is derived from an EMBL/GenBank/DDBJ whole genome shotgun (WGS) entry which is preliminary data.</text>
</comment>
<dbReference type="GeneID" id="63782775"/>